<evidence type="ECO:0000313" key="4">
    <source>
        <dbReference type="EMBL" id="PQB07729.1"/>
    </source>
</evidence>
<dbReference type="NCBIfam" id="TIGR04183">
    <property type="entry name" value="Por_Secre_tail"/>
    <property type="match status" value="1"/>
</dbReference>
<gene>
    <name evidence="4" type="ORF">BST83_11605</name>
</gene>
<evidence type="ECO:0000256" key="2">
    <source>
        <dbReference type="SAM" id="SignalP"/>
    </source>
</evidence>
<reference evidence="4 5" key="1">
    <citation type="submission" date="2016-11" db="EMBL/GenBank/DDBJ databases">
        <title>Trade-off between light-utilization and light-protection in marine flavobacteria.</title>
        <authorList>
            <person name="Kumagai Y."/>
        </authorList>
    </citation>
    <scope>NUCLEOTIDE SEQUENCE [LARGE SCALE GENOMIC DNA]</scope>
    <source>
        <strain evidence="4 5">ATCC 700397</strain>
    </source>
</reference>
<dbReference type="OrthoDB" id="1377410at2"/>
<accession>A0A2S7KYI2</accession>
<organism evidence="4 5">
    <name type="scientific">Polaribacter filamentus</name>
    <dbReference type="NCBI Taxonomy" id="53483"/>
    <lineage>
        <taxon>Bacteria</taxon>
        <taxon>Pseudomonadati</taxon>
        <taxon>Bacteroidota</taxon>
        <taxon>Flavobacteriia</taxon>
        <taxon>Flavobacteriales</taxon>
        <taxon>Flavobacteriaceae</taxon>
    </lineage>
</organism>
<protein>
    <recommendedName>
        <fullName evidence="3">Secretion system C-terminal sorting domain-containing protein</fullName>
    </recommendedName>
</protein>
<keyword evidence="1 2" id="KW-0732">Signal</keyword>
<feature type="chain" id="PRO_5015772330" description="Secretion system C-terminal sorting domain-containing protein" evidence="2">
    <location>
        <begin position="21"/>
        <end position="349"/>
    </location>
</feature>
<evidence type="ECO:0000256" key="1">
    <source>
        <dbReference type="ARBA" id="ARBA00022729"/>
    </source>
</evidence>
<name>A0A2S7KYI2_9FLAO</name>
<dbReference type="Proteomes" id="UP000239522">
    <property type="component" value="Unassembled WGS sequence"/>
</dbReference>
<keyword evidence="5" id="KW-1185">Reference proteome</keyword>
<dbReference type="Pfam" id="PF18962">
    <property type="entry name" value="Por_Secre_tail"/>
    <property type="match status" value="1"/>
</dbReference>
<evidence type="ECO:0000259" key="3">
    <source>
        <dbReference type="Pfam" id="PF18962"/>
    </source>
</evidence>
<dbReference type="EMBL" id="MQUA01000013">
    <property type="protein sequence ID" value="PQB07729.1"/>
    <property type="molecule type" value="Genomic_DNA"/>
</dbReference>
<feature type="domain" description="Secretion system C-terminal sorting" evidence="3">
    <location>
        <begin position="281"/>
        <end position="346"/>
    </location>
</feature>
<feature type="signal peptide" evidence="2">
    <location>
        <begin position="1"/>
        <end position="20"/>
    </location>
</feature>
<proteinExistence type="predicted"/>
<dbReference type="AlphaFoldDB" id="A0A2S7KYI2"/>
<evidence type="ECO:0000313" key="5">
    <source>
        <dbReference type="Proteomes" id="UP000239522"/>
    </source>
</evidence>
<dbReference type="RefSeq" id="WP_104809941.1">
    <property type="nucleotide sequence ID" value="NZ_MQUA01000013.1"/>
</dbReference>
<sequence length="349" mass="36281">MKKQVLFLLTMTLFSSALFAQDITWTNDGGLGDGTWAEPFNWSTAVAPVAGNKVKIRGATNADNITINGSATCAKLVLGDGGGVATGKLIVANGGNFTIIGNQGWSAAGWSTPAEMEIQAGGVVNWNNHMWLSFNPGSQSTLTVAGTLKVMGGMFGFNFENANAAGTGELNILDGGVVELDQFHAAGNSMNSGVGVINIADEGTLTIYADRKAILETHEGLGQIVAGSFGTIVYTEIEGVTGQDPDTGVDIVGVVTVIVTNSNRTSPILSLDDKEVLDFKLYPNPASDVINIESKTAISTVKIVNLLGQSVLESAGLSRIDVSSLSAGLYILKIADVNGSVGVRKILKK</sequence>
<comment type="caution">
    <text evidence="4">The sequence shown here is derived from an EMBL/GenBank/DDBJ whole genome shotgun (WGS) entry which is preliminary data.</text>
</comment>
<dbReference type="InterPro" id="IPR026444">
    <property type="entry name" value="Secre_tail"/>
</dbReference>